<feature type="compositionally biased region" description="Polar residues" evidence="1">
    <location>
        <begin position="647"/>
        <end position="661"/>
    </location>
</feature>
<feature type="compositionally biased region" description="Basic and acidic residues" evidence="1">
    <location>
        <begin position="193"/>
        <end position="207"/>
    </location>
</feature>
<dbReference type="EMBL" id="BLXT01005777">
    <property type="protein sequence ID" value="GFO25862.1"/>
    <property type="molecule type" value="Genomic_DNA"/>
</dbReference>
<feature type="compositionally biased region" description="Basic and acidic residues" evidence="1">
    <location>
        <begin position="868"/>
        <end position="879"/>
    </location>
</feature>
<evidence type="ECO:0000256" key="1">
    <source>
        <dbReference type="SAM" id="MobiDB-lite"/>
    </source>
</evidence>
<feature type="compositionally biased region" description="Basic and acidic residues" evidence="1">
    <location>
        <begin position="788"/>
        <end position="800"/>
    </location>
</feature>
<dbReference type="Proteomes" id="UP000735302">
    <property type="component" value="Unassembled WGS sequence"/>
</dbReference>
<accession>A0AAV4C3P0</accession>
<feature type="compositionally biased region" description="Polar residues" evidence="1">
    <location>
        <begin position="766"/>
        <end position="779"/>
    </location>
</feature>
<evidence type="ECO:0000313" key="3">
    <source>
        <dbReference type="Proteomes" id="UP000735302"/>
    </source>
</evidence>
<sequence length="1167" mass="132828">MEFLERRFQRHFFFNNDFHKPAWVNERSVANNRHQSEPRHRNDRLQYLAPAGGKSNGVVVSEDGPRLLYHSEDNGGMRYNETITRRQKSLPSRKPTTCDRSFDVRKTNSASDKEKVQNHRNAKQTVSIYLASPGAKDLELGPETKQVIHGIRTRSHEENYLRSTKFASSWAKVRAENLALRDGSPSEISPPRTSRDGSNESPRRDGSPAKSTDYSGGSGGYFHHHKFVLTKPRGRPPNRTHQKNKNKKVSKLNTFREINKTESPERSSSPRSGKSQNTPDYNKDGESQYTMSFESERGYTENGNMSEEEKEEEEKLKKRKPAWNSSVNVASQPQPRINLRKYEKDLTFKPTITTKEEVYMAYTGHETLLPAEAESDDEKLSSLSGEEDSASPRSNSQSPARSKERMLNKREARAYLKMTAVYGSDAFKNQRKQWFLQKLSLAQDQKAKLEDERRKAEEKKREEDRKKQKRQLNYVREKFRKEQVHRFRTQYVTSRVLEHEQANRHEYGLPEDFDDMSKTNETANNSPSKGNVTRPGDTAKEAETSLLPQDHINSQNSVYKNKKMKNSDLSPNGNNNKKYIRNTTNKQTDADRRNEQIQKEKEEERQKQRQEQQKSWYAAYERKPRSETTKPPLINRDLKTKKKTENQKNGNETKPLNSNAAKPQPAFGNGHEKSQKSSETERQDGPPAMNSQDKRMKESSKVNGLRKRSNDLQQDNSSESVDEWRKENNRDLHKTGIDSKDTNNRRGLISREKEKDTESFVKHGSVHNNKSSFSKNKYTGPSLPHTKSHTDPENTKDKKGNAPYIFTGHFRQEADGTYHKLDKSNPPGNVNLRKDDKETNESEKSGNNAKNPDNNDAQPLQLSSAAKVSEKIKASKPEQKQNNTDSHGRGKVFTKISESVNQGEVKGRRDSTKSKPNLNAKHSSNNTSKTEQNKLQMSPTTSNDQSKVNNSIARSLRDAKTMSDRAHPSGHQSSGEKEAKTMNKDQSPSNIVQASPAASGKLKQQQQHKQSNSGAVNQGQGTSKRQTTASSGRSTDYGRKKLQGPKALASLMFDVNMGPSWDPHQKVPKMEGIDTVVIKTKDGKGQVVKQRKQVKNVVKDAENLLKLPVEAPEKRPMSKRSYKLASPDVTLGSDFDVDDDEEETVGDIFERLRKKYNIKIDSDEEDV</sequence>
<reference evidence="2 3" key="1">
    <citation type="journal article" date="2021" name="Elife">
        <title>Chloroplast acquisition without the gene transfer in kleptoplastic sea slugs, Plakobranchus ocellatus.</title>
        <authorList>
            <person name="Maeda T."/>
            <person name="Takahashi S."/>
            <person name="Yoshida T."/>
            <person name="Shimamura S."/>
            <person name="Takaki Y."/>
            <person name="Nagai Y."/>
            <person name="Toyoda A."/>
            <person name="Suzuki Y."/>
            <person name="Arimoto A."/>
            <person name="Ishii H."/>
            <person name="Satoh N."/>
            <person name="Nishiyama T."/>
            <person name="Hasebe M."/>
            <person name="Maruyama T."/>
            <person name="Minagawa J."/>
            <person name="Obokata J."/>
            <person name="Shigenobu S."/>
        </authorList>
    </citation>
    <scope>NUCLEOTIDE SEQUENCE [LARGE SCALE GENOMIC DNA]</scope>
</reference>
<gene>
    <name evidence="2" type="ORF">PoB_005236700</name>
</gene>
<feature type="compositionally biased region" description="Basic and acidic residues" evidence="1">
    <location>
        <begin position="832"/>
        <end position="844"/>
    </location>
</feature>
<feature type="compositionally biased region" description="Basic and acidic residues" evidence="1">
    <location>
        <begin position="722"/>
        <end position="761"/>
    </location>
</feature>
<feature type="compositionally biased region" description="Polar residues" evidence="1">
    <location>
        <begin position="1002"/>
        <end position="1034"/>
    </location>
</feature>
<feature type="compositionally biased region" description="Polar residues" evidence="1">
    <location>
        <begin position="845"/>
        <end position="866"/>
    </location>
</feature>
<feature type="compositionally biased region" description="Basic and acidic residues" evidence="1">
    <location>
        <begin position="955"/>
        <end position="967"/>
    </location>
</feature>
<feature type="region of interest" description="Disordered" evidence="1">
    <location>
        <begin position="502"/>
        <end position="1043"/>
    </location>
</feature>
<protein>
    <submittedName>
        <fullName evidence="2">Uncharacterized protein</fullName>
    </submittedName>
</protein>
<feature type="compositionally biased region" description="Basic and acidic residues" evidence="1">
    <location>
        <begin position="588"/>
        <end position="612"/>
    </location>
</feature>
<feature type="compositionally biased region" description="Basic and acidic residues" evidence="1">
    <location>
        <begin position="670"/>
        <end position="684"/>
    </location>
</feature>
<feature type="compositionally biased region" description="Polar residues" evidence="1">
    <location>
        <begin position="519"/>
        <end position="531"/>
    </location>
</feature>
<name>A0AAV4C3P0_9GAST</name>
<feature type="compositionally biased region" description="Polar residues" evidence="1">
    <location>
        <begin position="984"/>
        <end position="993"/>
    </location>
</feature>
<feature type="compositionally biased region" description="Basic residues" evidence="1">
    <location>
        <begin position="222"/>
        <end position="250"/>
    </location>
</feature>
<keyword evidence="3" id="KW-1185">Reference proteome</keyword>
<feature type="compositionally biased region" description="Polar residues" evidence="1">
    <location>
        <begin position="567"/>
        <end position="587"/>
    </location>
</feature>
<evidence type="ECO:0000313" key="2">
    <source>
        <dbReference type="EMBL" id="GFO25862.1"/>
    </source>
</evidence>
<organism evidence="2 3">
    <name type="scientific">Plakobranchus ocellatus</name>
    <dbReference type="NCBI Taxonomy" id="259542"/>
    <lineage>
        <taxon>Eukaryota</taxon>
        <taxon>Metazoa</taxon>
        <taxon>Spiralia</taxon>
        <taxon>Lophotrochozoa</taxon>
        <taxon>Mollusca</taxon>
        <taxon>Gastropoda</taxon>
        <taxon>Heterobranchia</taxon>
        <taxon>Euthyneura</taxon>
        <taxon>Panpulmonata</taxon>
        <taxon>Sacoglossa</taxon>
        <taxon>Placobranchoidea</taxon>
        <taxon>Plakobranchidae</taxon>
        <taxon>Plakobranchus</taxon>
    </lineage>
</organism>
<feature type="compositionally biased region" description="Polar residues" evidence="1">
    <location>
        <begin position="391"/>
        <end position="400"/>
    </location>
</feature>
<feature type="region of interest" description="Disordered" evidence="1">
    <location>
        <begin position="445"/>
        <end position="469"/>
    </location>
</feature>
<feature type="compositionally biased region" description="Polar residues" evidence="1">
    <location>
        <begin position="914"/>
        <end position="953"/>
    </location>
</feature>
<feature type="compositionally biased region" description="Basic and acidic residues" evidence="1">
    <location>
        <begin position="810"/>
        <end position="823"/>
    </location>
</feature>
<dbReference type="AlphaFoldDB" id="A0AAV4C3P0"/>
<feature type="region of interest" description="Disordered" evidence="1">
    <location>
        <begin position="181"/>
        <end position="335"/>
    </location>
</feature>
<feature type="compositionally biased region" description="Polar residues" evidence="1">
    <location>
        <begin position="323"/>
        <end position="335"/>
    </location>
</feature>
<feature type="region of interest" description="Disordered" evidence="1">
    <location>
        <begin position="369"/>
        <end position="406"/>
    </location>
</feature>
<comment type="caution">
    <text evidence="2">The sequence shown here is derived from an EMBL/GenBank/DDBJ whole genome shotgun (WGS) entry which is preliminary data.</text>
</comment>
<proteinExistence type="predicted"/>
<feature type="compositionally biased region" description="Basic and acidic residues" evidence="1">
    <location>
        <begin position="974"/>
        <end position="983"/>
    </location>
</feature>
<feature type="compositionally biased region" description="Basic and acidic residues" evidence="1">
    <location>
        <begin position="445"/>
        <end position="466"/>
    </location>
</feature>